<accession>A0A222FGH0</accession>
<dbReference type="CDD" id="cd07389">
    <property type="entry name" value="MPP_PhoD"/>
    <property type="match status" value="1"/>
</dbReference>
<dbReference type="EMBL" id="CP022530">
    <property type="protein sequence ID" value="ASP37521.1"/>
    <property type="molecule type" value="Genomic_DNA"/>
</dbReference>
<protein>
    <recommendedName>
        <fullName evidence="3">PhoD-like phosphatase metallophosphatase domain-containing protein</fullName>
    </recommendedName>
</protein>
<evidence type="ECO:0008006" key="3">
    <source>
        <dbReference type="Google" id="ProtNLM"/>
    </source>
</evidence>
<dbReference type="KEGG" id="bsan:CHH28_02010"/>
<name>A0A222FGH0_9GAMM</name>
<dbReference type="InterPro" id="IPR018946">
    <property type="entry name" value="PhoD-like_MPP"/>
</dbReference>
<dbReference type="InterPro" id="IPR038607">
    <property type="entry name" value="PhoD-like_sf"/>
</dbReference>
<dbReference type="RefSeq" id="WP_094058739.1">
    <property type="nucleotide sequence ID" value="NZ_CP022530.1"/>
</dbReference>
<gene>
    <name evidence="1" type="ORF">CHH28_02010</name>
</gene>
<dbReference type="PANTHER" id="PTHR37031:SF2">
    <property type="entry name" value="PHOD-LIKE PHOSPHATASE METALLOPHOSPHATASE DOMAIN-CONTAINING PROTEIN"/>
    <property type="match status" value="1"/>
</dbReference>
<dbReference type="Gene3D" id="3.60.21.70">
    <property type="entry name" value="PhoD-like phosphatase"/>
    <property type="match status" value="1"/>
</dbReference>
<organism evidence="1 2">
    <name type="scientific">Bacterioplanes sanyensis</name>
    <dbReference type="NCBI Taxonomy" id="1249553"/>
    <lineage>
        <taxon>Bacteria</taxon>
        <taxon>Pseudomonadati</taxon>
        <taxon>Pseudomonadota</taxon>
        <taxon>Gammaproteobacteria</taxon>
        <taxon>Oceanospirillales</taxon>
        <taxon>Oceanospirillaceae</taxon>
        <taxon>Bacterioplanes</taxon>
    </lineage>
</organism>
<evidence type="ECO:0000313" key="2">
    <source>
        <dbReference type="Proteomes" id="UP000202440"/>
    </source>
</evidence>
<dbReference type="SUPFAM" id="SSF56300">
    <property type="entry name" value="Metallo-dependent phosphatases"/>
    <property type="match status" value="1"/>
</dbReference>
<dbReference type="PANTHER" id="PTHR37031">
    <property type="entry name" value="METALLOPHOSPHATASE BINDING DOMAIN PROTEIN"/>
    <property type="match status" value="1"/>
</dbReference>
<dbReference type="OrthoDB" id="9795624at2"/>
<dbReference type="Proteomes" id="UP000202440">
    <property type="component" value="Chromosome"/>
</dbReference>
<proteinExistence type="predicted"/>
<reference evidence="1 2" key="1">
    <citation type="submission" date="2017-07" db="EMBL/GenBank/DDBJ databases">
        <title>Annotated genome sequence of Bacterioplanes sanyensis isolated from Red Sea.</title>
        <authorList>
            <person name="Rehman Z.U."/>
        </authorList>
    </citation>
    <scope>NUCLEOTIDE SEQUENCE [LARGE SCALE GENOMIC DNA]</scope>
    <source>
        <strain evidence="1 2">NV9</strain>
    </source>
</reference>
<dbReference type="InterPro" id="IPR029052">
    <property type="entry name" value="Metallo-depent_PP-like"/>
</dbReference>
<keyword evidence="2" id="KW-1185">Reference proteome</keyword>
<sequence>MTTSELPLILAGPWLRHTHTEGATLMFVTSRPLASKAGVRLWSLQASDSSRPVDTMALFSSDRVSTQHLPLGEHCFLYCVCIDHALSPGQRYGYDIVEGEQSLFAADEALLYRDHSAPSLGWQSQLGSVWHGSCRKPHCDGADALVRADQEWASRLQTGAAAPDVLLMTGDQIYADDVAGPFLYAIHQLIERLGLHDENWQGADVSNLKDLLQHDECYYQRPKLLPDDSAGRDLSDVFFQGARKPIFTSVGADNHLIALAEIVAMYLLVWSDVPWQLVDIDTPPSVLTDLQRLRYDKELSVVKAFAQGLSSVRRVMAHVPSYMIFDDHDVTDDWNLTRGWEEAAYGNPFSRRIIGNALVGYWLFQGWGNQPDTFGETLELAQQALTQRGPYQQAELIEHLVDYDGWHFVLETQPPIMMLDTRTHRWRSESSSGKPSGLMDWERLSELQHQLIDHQQVLLVSPAPIFGVKLIEVVQRVFTFFGHPLMVDAENWMAHPGAANVLLNIFRHRKTPPQFIVLSGDVHYSFTYDVELKRRQDGPKILQITASGLKNTFPAQLLHWFDRCNRWLYASRSPLNWFTKRRSMRIRQRFPQPNPERRTLLNGCGLGELVLADEIDDMTVKVLLADGTDVHFPPRGEKEYR</sequence>
<evidence type="ECO:0000313" key="1">
    <source>
        <dbReference type="EMBL" id="ASP37521.1"/>
    </source>
</evidence>
<dbReference type="AlphaFoldDB" id="A0A222FGH0"/>